<keyword evidence="9" id="KW-0547">Nucleotide-binding</keyword>
<dbReference type="GeneID" id="41331798"/>
<dbReference type="PANTHER" id="PTHR43687">
    <property type="entry name" value="ADENYLYLSULFATE REDUCTASE, BETA SUBUNIT"/>
    <property type="match status" value="1"/>
</dbReference>
<dbReference type="PANTHER" id="PTHR43687:SF6">
    <property type="entry name" value="L-ASPARTATE SEMIALDEHYDE SULFURTRANSFERASE IRON-SULFUR SUBUNIT"/>
    <property type="match status" value="1"/>
</dbReference>
<evidence type="ECO:0000259" key="8">
    <source>
        <dbReference type="PROSITE" id="PS51379"/>
    </source>
</evidence>
<keyword evidence="3" id="KW-0479">Metal-binding</keyword>
<evidence type="ECO:0000256" key="7">
    <source>
        <dbReference type="ARBA" id="ARBA00023014"/>
    </source>
</evidence>
<dbReference type="EMBL" id="CP042905">
    <property type="protein sequence ID" value="QEE17992.1"/>
    <property type="molecule type" value="Genomic_DNA"/>
</dbReference>
<sequence>MEFTNLMNKKIDMDVKIYIDASLCISCGICEEVCPFGLPERNSKDKYEITHPDLCTECSACKRNCPVQAIFMKEVKGCGCLWDAKTYSKNKSKDNFGCGDNSCC</sequence>
<evidence type="ECO:0000256" key="6">
    <source>
        <dbReference type="ARBA" id="ARBA00023004"/>
    </source>
</evidence>
<dbReference type="SUPFAM" id="SSF54862">
    <property type="entry name" value="4Fe-4S ferredoxins"/>
    <property type="match status" value="1"/>
</dbReference>
<evidence type="ECO:0000256" key="1">
    <source>
        <dbReference type="ARBA" id="ARBA00022448"/>
    </source>
</evidence>
<dbReference type="Gene3D" id="3.30.70.20">
    <property type="match status" value="2"/>
</dbReference>
<dbReference type="PROSITE" id="PS51379">
    <property type="entry name" value="4FE4S_FER_2"/>
    <property type="match status" value="2"/>
</dbReference>
<dbReference type="InterPro" id="IPR050572">
    <property type="entry name" value="Fe-S_Ferredoxin"/>
</dbReference>
<dbReference type="InterPro" id="IPR017900">
    <property type="entry name" value="4Fe4S_Fe_S_CS"/>
</dbReference>
<dbReference type="InterPro" id="IPR017896">
    <property type="entry name" value="4Fe4S_Fe-S-bd"/>
</dbReference>
<dbReference type="KEGG" id="psyt:DSAG12_03830"/>
<dbReference type="PROSITE" id="PS00198">
    <property type="entry name" value="4FE4S_FER_1"/>
    <property type="match status" value="2"/>
</dbReference>
<accession>A0A5B9DFV5</accession>
<organism evidence="9 10">
    <name type="scientific">Promethearchaeum syntrophicum</name>
    <dbReference type="NCBI Taxonomy" id="2594042"/>
    <lineage>
        <taxon>Archaea</taxon>
        <taxon>Promethearchaeati</taxon>
        <taxon>Promethearchaeota</taxon>
        <taxon>Promethearchaeia</taxon>
        <taxon>Promethearchaeales</taxon>
        <taxon>Promethearchaeaceae</taxon>
        <taxon>Promethearchaeum</taxon>
    </lineage>
</organism>
<dbReference type="GO" id="GO:0051539">
    <property type="term" value="F:4 iron, 4 sulfur cluster binding"/>
    <property type="evidence" value="ECO:0007669"/>
    <property type="project" value="UniProtKB-KW"/>
</dbReference>
<dbReference type="Proteomes" id="UP000321408">
    <property type="component" value="Chromosome"/>
</dbReference>
<keyword evidence="6" id="KW-0408">Iron</keyword>
<evidence type="ECO:0000256" key="2">
    <source>
        <dbReference type="ARBA" id="ARBA00022485"/>
    </source>
</evidence>
<evidence type="ECO:0000313" key="9">
    <source>
        <dbReference type="EMBL" id="QEE17992.1"/>
    </source>
</evidence>
<feature type="domain" description="4Fe-4S ferredoxin-type" evidence="8">
    <location>
        <begin position="45"/>
        <end position="75"/>
    </location>
</feature>
<proteinExistence type="predicted"/>
<protein>
    <submittedName>
        <fullName evidence="9">ATP-binding protein</fullName>
    </submittedName>
</protein>
<keyword evidence="1" id="KW-0813">Transport</keyword>
<keyword evidence="5" id="KW-0249">Electron transport</keyword>
<keyword evidence="7" id="KW-0411">Iron-sulfur</keyword>
<keyword evidence="2" id="KW-0004">4Fe-4S</keyword>
<evidence type="ECO:0000313" key="10">
    <source>
        <dbReference type="Proteomes" id="UP000321408"/>
    </source>
</evidence>
<dbReference type="OrthoDB" id="23833at2157"/>
<feature type="domain" description="4Fe-4S ferredoxin-type" evidence="8">
    <location>
        <begin position="15"/>
        <end position="44"/>
    </location>
</feature>
<dbReference type="RefSeq" id="WP_147664868.1">
    <property type="nucleotide sequence ID" value="NZ_CP042905.2"/>
</dbReference>
<reference evidence="9 10" key="1">
    <citation type="journal article" date="2020" name="Nature">
        <title>Isolation of an archaeon at the prokaryote-eukaryote interface.</title>
        <authorList>
            <person name="Imachi H."/>
            <person name="Nobu M.K."/>
            <person name="Nakahara N."/>
            <person name="Morono Y."/>
            <person name="Ogawara M."/>
            <person name="Takaki Y."/>
            <person name="Takano Y."/>
            <person name="Uematsu K."/>
            <person name="Ikuta T."/>
            <person name="Ito M."/>
            <person name="Matsui Y."/>
            <person name="Miyazaki M."/>
            <person name="Murata K."/>
            <person name="Saito Y."/>
            <person name="Sakai S."/>
            <person name="Song C."/>
            <person name="Tasumi E."/>
            <person name="Yamanaka Y."/>
            <person name="Yamaguchi T."/>
            <person name="Kamagata Y."/>
            <person name="Tamaki H."/>
            <person name="Takai K."/>
        </authorList>
    </citation>
    <scope>NUCLEOTIDE SEQUENCE [LARGE SCALE GENOMIC DNA]</scope>
    <source>
        <strain evidence="9 10">MK-D1</strain>
    </source>
</reference>
<keyword evidence="10" id="KW-1185">Reference proteome</keyword>
<evidence type="ECO:0000256" key="3">
    <source>
        <dbReference type="ARBA" id="ARBA00022723"/>
    </source>
</evidence>
<gene>
    <name evidence="9" type="ORF">DSAG12_03830</name>
</gene>
<dbReference type="AlphaFoldDB" id="A0A5B9DFV5"/>
<evidence type="ECO:0000256" key="4">
    <source>
        <dbReference type="ARBA" id="ARBA00022737"/>
    </source>
</evidence>
<dbReference type="GO" id="GO:0046872">
    <property type="term" value="F:metal ion binding"/>
    <property type="evidence" value="ECO:0007669"/>
    <property type="project" value="UniProtKB-KW"/>
</dbReference>
<dbReference type="GO" id="GO:0016491">
    <property type="term" value="F:oxidoreductase activity"/>
    <property type="evidence" value="ECO:0007669"/>
    <property type="project" value="UniProtKB-ARBA"/>
</dbReference>
<keyword evidence="4" id="KW-0677">Repeat</keyword>
<dbReference type="Pfam" id="PF13187">
    <property type="entry name" value="Fer4_9"/>
    <property type="match status" value="1"/>
</dbReference>
<evidence type="ECO:0000256" key="5">
    <source>
        <dbReference type="ARBA" id="ARBA00022982"/>
    </source>
</evidence>
<name>A0A5B9DFV5_9ARCH</name>
<keyword evidence="9" id="KW-0067">ATP-binding</keyword>
<reference evidence="9 10" key="2">
    <citation type="journal article" date="2024" name="Int. J. Syst. Evol. Microbiol.">
        <title>Promethearchaeum syntrophicum gen. nov., sp. nov., an anaerobic, obligately syntrophic archaeon, the first isolate of the lineage 'Asgard' archaea, and proposal of the new archaeal phylum Promethearchaeota phyl. nov. and kingdom Promethearchaeati regn. nov.</title>
        <authorList>
            <person name="Imachi H."/>
            <person name="Nobu M.K."/>
            <person name="Kato S."/>
            <person name="Takaki Y."/>
            <person name="Miyazaki M."/>
            <person name="Miyata M."/>
            <person name="Ogawara M."/>
            <person name="Saito Y."/>
            <person name="Sakai S."/>
            <person name="Tahara Y.O."/>
            <person name="Takano Y."/>
            <person name="Tasumi E."/>
            <person name="Uematsu K."/>
            <person name="Yoshimura T."/>
            <person name="Itoh T."/>
            <person name="Ohkuma M."/>
            <person name="Takai K."/>
        </authorList>
    </citation>
    <scope>NUCLEOTIDE SEQUENCE [LARGE SCALE GENOMIC DNA]</scope>
    <source>
        <strain evidence="9 10">MK-D1</strain>
    </source>
</reference>